<reference evidence="1" key="1">
    <citation type="journal article" date="2015" name="Nature">
        <title>Complex archaea that bridge the gap between prokaryotes and eukaryotes.</title>
        <authorList>
            <person name="Spang A."/>
            <person name="Saw J.H."/>
            <person name="Jorgensen S.L."/>
            <person name="Zaremba-Niedzwiedzka K."/>
            <person name="Martijn J."/>
            <person name="Lind A.E."/>
            <person name="van Eijk R."/>
            <person name="Schleper C."/>
            <person name="Guy L."/>
            <person name="Ettema T.J."/>
        </authorList>
    </citation>
    <scope>NUCLEOTIDE SEQUENCE</scope>
</reference>
<organism evidence="1">
    <name type="scientific">marine sediment metagenome</name>
    <dbReference type="NCBI Taxonomy" id="412755"/>
    <lineage>
        <taxon>unclassified sequences</taxon>
        <taxon>metagenomes</taxon>
        <taxon>ecological metagenomes</taxon>
    </lineage>
</organism>
<dbReference type="EMBL" id="LAZR01055974">
    <property type="protein sequence ID" value="KKK75193.1"/>
    <property type="molecule type" value="Genomic_DNA"/>
</dbReference>
<dbReference type="InterPro" id="IPR011335">
    <property type="entry name" value="Restrct_endonuc-II-like"/>
</dbReference>
<dbReference type="AlphaFoldDB" id="A0A0F8Y1N6"/>
<accession>A0A0F8Y1N6</accession>
<dbReference type="Gene3D" id="3.40.50.10130">
    <property type="match status" value="1"/>
</dbReference>
<comment type="caution">
    <text evidence="1">The sequence shown here is derived from an EMBL/GenBank/DDBJ whole genome shotgun (WGS) entry which is preliminary data.</text>
</comment>
<protein>
    <recommendedName>
        <fullName evidence="2">ERCC4 domain-containing protein</fullName>
    </recommendedName>
</protein>
<evidence type="ECO:0000313" key="1">
    <source>
        <dbReference type="EMBL" id="KKK75193.1"/>
    </source>
</evidence>
<sequence>MAYADSLDFVGKNARQRKVREMRQDTREPDAVTFNLLTGMGYTVDRHAMLIGDYGWDLREESWLRAMGYVVFTLERKTLADLRDVERLRKQLLNMTKANLTAHGTDQAFFIAMIEHAFDTDRKRRWPEESILNAELSIQLGGVRVTRCGGNDVAGRLDSLWKWSQKRTHQLAGGD</sequence>
<dbReference type="SUPFAM" id="SSF52980">
    <property type="entry name" value="Restriction endonuclease-like"/>
    <property type="match status" value="1"/>
</dbReference>
<evidence type="ECO:0008006" key="2">
    <source>
        <dbReference type="Google" id="ProtNLM"/>
    </source>
</evidence>
<proteinExistence type="predicted"/>
<name>A0A0F8Y1N6_9ZZZZ</name>
<gene>
    <name evidence="1" type="ORF">LCGC14_2876210</name>
</gene>